<feature type="chain" id="PRO_5040108961" evidence="1">
    <location>
        <begin position="24"/>
        <end position="471"/>
    </location>
</feature>
<dbReference type="AlphaFoldDB" id="A0A9P3UPS8"/>
<sequence>MSARLHLLASLVSLLGLAGETAAAVVHYPPTASKINNFTFALHGSGSPGIYSSSTTPDNQYGEYNWCNMPHVRNREYKTPSREYTLEYVEVIQRHHKRTPYGSNTFFKEDVAWNCVGEGPLYGVRTAQGEGADVTGVQWQASTNPFNPWTTIIGPGFVGSTCQFPQITDQGLEDSITHGKDLRAVYAKRLNLDSYFNPSTSQIRVTNNQITSQVASGLVKGLFPSSSYIEVHIQSPTFDSLEPTYPCNKANQLKTAITTGSQAWNDHLSQAGDLYAKLDSISGIAPKDTSGWHTSFDHYYDNLSAKQCHQKPLPCNLNSTSSCVTQDIADTVYRIGNWEYSWQFRDAPESAQYSTLKYGAWILELKGHLQDKISGKSKMKYVHNVAHDGSISPLLGLLQIAKMVWPGMGSEVVFELYSKSNSYFIRVLWGGQPMETSTPLKRLDMVPINDFFSYIDSMVGSGSDLFAACNQ</sequence>
<accession>A0A9P3UPS8</accession>
<keyword evidence="3" id="KW-1185">Reference proteome</keyword>
<evidence type="ECO:0000256" key="1">
    <source>
        <dbReference type="SAM" id="SignalP"/>
    </source>
</evidence>
<evidence type="ECO:0000313" key="3">
    <source>
        <dbReference type="Proteomes" id="UP001063166"/>
    </source>
</evidence>
<dbReference type="EMBL" id="BRPK01000009">
    <property type="protein sequence ID" value="GLB40973.1"/>
    <property type="molecule type" value="Genomic_DNA"/>
</dbReference>
<dbReference type="InterPro" id="IPR029033">
    <property type="entry name" value="His_PPase_superfam"/>
</dbReference>
<comment type="caution">
    <text evidence="2">The sequence shown here is derived from an EMBL/GenBank/DDBJ whole genome shotgun (WGS) entry which is preliminary data.</text>
</comment>
<name>A0A9P3UPS8_LYOSH</name>
<dbReference type="SUPFAM" id="SSF53254">
    <property type="entry name" value="Phosphoglycerate mutase-like"/>
    <property type="match status" value="1"/>
</dbReference>
<dbReference type="InterPro" id="IPR050645">
    <property type="entry name" value="Histidine_acid_phosphatase"/>
</dbReference>
<evidence type="ECO:0000313" key="2">
    <source>
        <dbReference type="EMBL" id="GLB40973.1"/>
    </source>
</evidence>
<dbReference type="Gene3D" id="3.40.50.1240">
    <property type="entry name" value="Phosphoglycerate mutase-like"/>
    <property type="match status" value="1"/>
</dbReference>
<reference evidence="2" key="1">
    <citation type="submission" date="2022-07" db="EMBL/GenBank/DDBJ databases">
        <title>The genome of Lyophyllum shimeji provides insight into the initial evolution of ectomycorrhizal fungal genome.</title>
        <authorList>
            <person name="Kobayashi Y."/>
            <person name="Shibata T."/>
            <person name="Hirakawa H."/>
            <person name="Shigenobu S."/>
            <person name="Nishiyama T."/>
            <person name="Yamada A."/>
            <person name="Hasebe M."/>
            <person name="Kawaguchi M."/>
        </authorList>
    </citation>
    <scope>NUCLEOTIDE SEQUENCE</scope>
    <source>
        <strain evidence="2">AT787</strain>
    </source>
</reference>
<dbReference type="OrthoDB" id="10262962at2759"/>
<organism evidence="2 3">
    <name type="scientific">Lyophyllum shimeji</name>
    <name type="common">Hon-shimeji</name>
    <name type="synonym">Tricholoma shimeji</name>
    <dbReference type="NCBI Taxonomy" id="47721"/>
    <lineage>
        <taxon>Eukaryota</taxon>
        <taxon>Fungi</taxon>
        <taxon>Dikarya</taxon>
        <taxon>Basidiomycota</taxon>
        <taxon>Agaricomycotina</taxon>
        <taxon>Agaricomycetes</taxon>
        <taxon>Agaricomycetidae</taxon>
        <taxon>Agaricales</taxon>
        <taxon>Tricholomatineae</taxon>
        <taxon>Lyophyllaceae</taxon>
        <taxon>Lyophyllum</taxon>
    </lineage>
</organism>
<proteinExistence type="predicted"/>
<dbReference type="Proteomes" id="UP001063166">
    <property type="component" value="Unassembled WGS sequence"/>
</dbReference>
<feature type="signal peptide" evidence="1">
    <location>
        <begin position="1"/>
        <end position="23"/>
    </location>
</feature>
<keyword evidence="1" id="KW-0732">Signal</keyword>
<dbReference type="PANTHER" id="PTHR11567">
    <property type="entry name" value="ACID PHOSPHATASE-RELATED"/>
    <property type="match status" value="1"/>
</dbReference>
<dbReference type="GO" id="GO:0016791">
    <property type="term" value="F:phosphatase activity"/>
    <property type="evidence" value="ECO:0007669"/>
    <property type="project" value="TreeGrafter"/>
</dbReference>
<dbReference type="PANTHER" id="PTHR11567:SF195">
    <property type="entry name" value="ACID PHOSPHATASE, PUTATIVE (AFU_ORTHOLOGUE AFUA_3G14570)-RELATED"/>
    <property type="match status" value="1"/>
</dbReference>
<gene>
    <name evidence="2" type="ORF">LshimejAT787_0901880</name>
</gene>
<protein>
    <submittedName>
        <fullName evidence="2">Phosphoglycerate mutase-like protein</fullName>
    </submittedName>
</protein>